<sequence>HRSSGGVGLWHRGVEYLPACLLTVLFVLLSAGIAGAESRGQVILSWESDQGVTNIAWPGAGTNARLPLYLTVDVDQAIEQLGFYMRWAAAEPGAHIELSGIRGKDQTPLLCTRLSASDTTRVGRWSAGGWSIESEALQQLAHATPDGTRYDLVLELELSGTRSAHIEICGVVASVSDQRFDLGGGWVGIGGGQLLSLKPLITEVTGRLNRRFIESVITFRGVGLEEVAGLVLLDAAGERHYQARIVSHTERRIDLGFMTKLVPQGLADVEITATDYTRDTLRAAVEVALLKERQPGDSNKGVIPGDR</sequence>
<comment type="caution">
    <text evidence="2">The sequence shown here is derived from an EMBL/GenBank/DDBJ whole genome shotgun (WGS) entry which is preliminary data.</text>
</comment>
<reference evidence="2 3" key="1">
    <citation type="submission" date="2024-09" db="EMBL/GenBank/DDBJ databases">
        <authorList>
            <person name="D'Angelo T."/>
        </authorList>
    </citation>
    <scope>NUCLEOTIDE SEQUENCE [LARGE SCALE GENOMIC DNA]</scope>
    <source>
        <strain evidence="2">SAG AM-320-E07</strain>
    </source>
</reference>
<feature type="non-terminal residue" evidence="2">
    <location>
        <position position="1"/>
    </location>
</feature>
<evidence type="ECO:0000256" key="1">
    <source>
        <dbReference type="SAM" id="Phobius"/>
    </source>
</evidence>
<protein>
    <submittedName>
        <fullName evidence="2">Uncharacterized protein</fullName>
    </submittedName>
</protein>
<keyword evidence="1" id="KW-0812">Transmembrane</keyword>
<dbReference type="Proteomes" id="UP001593833">
    <property type="component" value="Unassembled WGS sequence"/>
</dbReference>
<keyword evidence="3" id="KW-1185">Reference proteome</keyword>
<gene>
    <name evidence="2" type="ORF">ACFL6M_05285</name>
</gene>
<organism evidence="2 3">
    <name type="scientific">Eiseniibacteriota bacterium</name>
    <dbReference type="NCBI Taxonomy" id="2212470"/>
    <lineage>
        <taxon>Bacteria</taxon>
        <taxon>Candidatus Eiseniibacteriota</taxon>
    </lineage>
</organism>
<feature type="transmembrane region" description="Helical" evidence="1">
    <location>
        <begin position="16"/>
        <end position="36"/>
    </location>
</feature>
<evidence type="ECO:0000313" key="2">
    <source>
        <dbReference type="EMBL" id="MFC1572994.1"/>
    </source>
</evidence>
<keyword evidence="1" id="KW-1133">Transmembrane helix</keyword>
<evidence type="ECO:0000313" key="3">
    <source>
        <dbReference type="Proteomes" id="UP001593833"/>
    </source>
</evidence>
<name>A0ABV6YLF1_UNCEI</name>
<accession>A0ABV6YLF1</accession>
<proteinExistence type="predicted"/>
<keyword evidence="1" id="KW-0472">Membrane</keyword>
<dbReference type="EMBL" id="JBHPKH010000058">
    <property type="protein sequence ID" value="MFC1572994.1"/>
    <property type="molecule type" value="Genomic_DNA"/>
</dbReference>